<keyword evidence="3" id="KW-0328">Glycosyltransferase</keyword>
<evidence type="ECO:0000259" key="1">
    <source>
        <dbReference type="Pfam" id="PF00534"/>
    </source>
</evidence>
<dbReference type="EC" id="2.4.1.290" evidence="3"/>
<reference evidence="3" key="1">
    <citation type="submission" date="2019-11" db="EMBL/GenBank/DDBJ databases">
        <authorList>
            <person name="Feng L."/>
        </authorList>
    </citation>
    <scope>NUCLEOTIDE SEQUENCE</scope>
    <source>
        <strain evidence="3">BcaccaeLFYP20</strain>
    </source>
</reference>
<evidence type="ECO:0000313" key="3">
    <source>
        <dbReference type="EMBL" id="VYT11926.1"/>
    </source>
</evidence>
<dbReference type="Pfam" id="PF13439">
    <property type="entry name" value="Glyco_transf_4"/>
    <property type="match status" value="1"/>
</dbReference>
<dbReference type="Gene3D" id="3.40.50.2000">
    <property type="entry name" value="Glycogen Phosphorylase B"/>
    <property type="match status" value="2"/>
</dbReference>
<proteinExistence type="predicted"/>
<dbReference type="AlphaFoldDB" id="A0A6N2U8W6"/>
<feature type="domain" description="Glycosyltransferase subfamily 4-like N-terminal" evidence="2">
    <location>
        <begin position="27"/>
        <end position="179"/>
    </location>
</feature>
<gene>
    <name evidence="3" type="primary">pglA</name>
    <name evidence="3" type="ORF">BCLFYP20_00008</name>
</gene>
<dbReference type="PANTHER" id="PTHR12526:SF637">
    <property type="entry name" value="GLYCOSYLTRANSFERASE EPSF-RELATED"/>
    <property type="match status" value="1"/>
</dbReference>
<protein>
    <submittedName>
        <fullName evidence="3">N,N'-diacetylbacillosaminyl-diphospho-undecaprenol alpha-1,3-N-acetylgalactosaminyltransferase</fullName>
        <ecNumber evidence="3">2.4.1.290</ecNumber>
    </submittedName>
</protein>
<accession>A0A6N2U8W6</accession>
<dbReference type="SUPFAM" id="SSF53756">
    <property type="entry name" value="UDP-Glycosyltransferase/glycogen phosphorylase"/>
    <property type="match status" value="1"/>
</dbReference>
<keyword evidence="3" id="KW-0808">Transferase</keyword>
<dbReference type="InterPro" id="IPR028098">
    <property type="entry name" value="Glyco_trans_4-like_N"/>
</dbReference>
<feature type="domain" description="Glycosyl transferase family 1" evidence="1">
    <location>
        <begin position="196"/>
        <end position="326"/>
    </location>
</feature>
<organism evidence="3">
    <name type="scientific">Bacteroides caccae</name>
    <dbReference type="NCBI Taxonomy" id="47678"/>
    <lineage>
        <taxon>Bacteria</taxon>
        <taxon>Pseudomonadati</taxon>
        <taxon>Bacteroidota</taxon>
        <taxon>Bacteroidia</taxon>
        <taxon>Bacteroidales</taxon>
        <taxon>Bacteroidaceae</taxon>
        <taxon>Bacteroides</taxon>
    </lineage>
</organism>
<dbReference type="InterPro" id="IPR001296">
    <property type="entry name" value="Glyco_trans_1"/>
</dbReference>
<dbReference type="EMBL" id="CACRTB010000012">
    <property type="protein sequence ID" value="VYT11926.1"/>
    <property type="molecule type" value="Genomic_DNA"/>
</dbReference>
<sequence>MLSEDDTYVKLSERMKILQIITLSELGGAQSVVINLANDLSRKNEVIVAAGEGDGKMWQALNENIEKVHIQHLKRALSPVSDFFTILSFIRLYYKYRPDIIHLHSSKVGILGRIVFPNKKTVYTVHGFDSIRIAYRRYLPIEKFFQKKCKAIVGVSNYDRQNLWDEGITNNVYRVFNGIYQPQGDVAMKVAHGYAKKILCIARVAKPKRFDLFLETAKMLPQYAFIWIGNQEEMENLPKNVFCLGNIPNAGIYNKEIDLFMLASDYEGLPMVILEAMSFGKPVVASQVGGISEVIENGVNGYTVDNTAKAFADKIQYVLEDDYVYKFFSANTLHRFNESLTVDKMVKAYMDIYQL</sequence>
<dbReference type="PANTHER" id="PTHR12526">
    <property type="entry name" value="GLYCOSYLTRANSFERASE"/>
    <property type="match status" value="1"/>
</dbReference>
<name>A0A6N2U8W6_9BACE</name>
<evidence type="ECO:0000259" key="2">
    <source>
        <dbReference type="Pfam" id="PF13439"/>
    </source>
</evidence>
<dbReference type="Pfam" id="PF00534">
    <property type="entry name" value="Glycos_transf_1"/>
    <property type="match status" value="1"/>
</dbReference>
<dbReference type="GO" id="GO:0102335">
    <property type="term" value="F:N,N'-diacetylbacillosaminyl-diphospho-undecaprenol alpha-1,3-N-acetylgalactosaminyltransferase activity"/>
    <property type="evidence" value="ECO:0007669"/>
    <property type="project" value="UniProtKB-EC"/>
</dbReference>